<sequence length="350" mass="38105">MAVLLVFAFFFSQILGETKPSFTYSYNGQSRSGYIVVDQEWRSSATADIDYKNIGVSTSGGSLTQRLVTTTGGQQVNGSRLYLMSSATKYETFALLGDVEFTYDVDLSKTACGMNAALYTIEMNANGLSNDAQYGTGYCDAQFLGMINGKQSNGCAELDIMEANKEANVWTTHSCSFLGQSTGGSCSSDGCGFNVNRFCCAQSQQTHEDICDFYGSSSKFQIDTTKTFTVITQFKGNPLKEIVRKYKQGGKTIENPSCDIWGPNPHDRLDDGFCTASGHSADMAQMGKSLAKGHVLSFSFWDSNSGMWWLDQGEYGPCSGSEDAATLHSKYPDATVTWSNVKFGPLDSTY</sequence>
<reference evidence="11" key="1">
    <citation type="journal article" date="2010" name="PLoS ONE">
        <title>Phylogenetic analysis of cellulolytic enzyme genes from representative lineages of termites and a related cockroach.</title>
        <authorList>
            <person name="Todaka N."/>
            <person name="Inoue T."/>
            <person name="Saita K."/>
            <person name="Ohkuma M."/>
            <person name="Nalepa C.A."/>
            <person name="Lenz M."/>
            <person name="Kudo T."/>
            <person name="Moriya S."/>
        </authorList>
    </citation>
    <scope>NUCLEOTIDE SEQUENCE</scope>
</reference>
<name>A4UWP0_9EUKA</name>
<dbReference type="Gene3D" id="2.70.100.10">
    <property type="entry name" value="Glycoside hydrolase, family 7, domain"/>
    <property type="match status" value="1"/>
</dbReference>
<keyword evidence="5 11" id="KW-0378">Hydrolase</keyword>
<dbReference type="InterPro" id="IPR037019">
    <property type="entry name" value="Glyco_hydro_7_sf"/>
</dbReference>
<evidence type="ECO:0000256" key="3">
    <source>
        <dbReference type="ARBA" id="ARBA00012561"/>
    </source>
</evidence>
<keyword evidence="6" id="KW-0136">Cellulose degradation</keyword>
<evidence type="ECO:0000256" key="5">
    <source>
        <dbReference type="ARBA" id="ARBA00022801"/>
    </source>
</evidence>
<evidence type="ECO:0000256" key="7">
    <source>
        <dbReference type="ARBA" id="ARBA00023277"/>
    </source>
</evidence>
<evidence type="ECO:0000256" key="8">
    <source>
        <dbReference type="ARBA" id="ARBA00023295"/>
    </source>
</evidence>
<dbReference type="EC" id="3.2.1.91" evidence="3"/>
<dbReference type="InterPro" id="IPR001722">
    <property type="entry name" value="Glyco_hydro_7"/>
</dbReference>
<protein>
    <recommendedName>
        <fullName evidence="3">cellulose 1,4-beta-cellobiosidase (non-reducing end)</fullName>
        <ecNumber evidence="3">3.2.1.91</ecNumber>
    </recommendedName>
</protein>
<comment type="similarity">
    <text evidence="2">Belongs to the glycosyl hydrolase 7 (cellulase C) family.</text>
</comment>
<evidence type="ECO:0000256" key="1">
    <source>
        <dbReference type="ARBA" id="ARBA00001641"/>
    </source>
</evidence>
<evidence type="ECO:0000313" key="11">
    <source>
        <dbReference type="EMBL" id="BAF57300.1"/>
    </source>
</evidence>
<keyword evidence="7" id="KW-0119">Carbohydrate metabolism</keyword>
<keyword evidence="4 10" id="KW-0732">Signal</keyword>
<dbReference type="PRINTS" id="PR00734">
    <property type="entry name" value="GLHYDRLASE7"/>
</dbReference>
<keyword evidence="8" id="KW-0326">Glycosidase</keyword>
<accession>A4UWP0</accession>
<dbReference type="GO" id="GO:0030245">
    <property type="term" value="P:cellulose catabolic process"/>
    <property type="evidence" value="ECO:0007669"/>
    <property type="project" value="UniProtKB-KW"/>
</dbReference>
<keyword evidence="9" id="KW-0624">Polysaccharide degradation</keyword>
<dbReference type="GO" id="GO:0016162">
    <property type="term" value="F:cellulose 1,4-beta-cellobiosidase activity"/>
    <property type="evidence" value="ECO:0007669"/>
    <property type="project" value="UniProtKB-EC"/>
</dbReference>
<evidence type="ECO:0000256" key="4">
    <source>
        <dbReference type="ARBA" id="ARBA00022729"/>
    </source>
</evidence>
<evidence type="ECO:0000256" key="9">
    <source>
        <dbReference type="ARBA" id="ARBA00023326"/>
    </source>
</evidence>
<comment type="catalytic activity">
    <reaction evidence="1">
        <text>Hydrolysis of (1-&gt;4)-beta-D-glucosidic linkages in cellulose and cellotetraose, releasing cellobiose from the non-reducing ends of the chains.</text>
        <dbReference type="EC" id="3.2.1.91"/>
    </reaction>
</comment>
<dbReference type="PANTHER" id="PTHR33753">
    <property type="entry name" value="1,4-BETA-D-GLUCAN CELLOBIOHYDROLASE B"/>
    <property type="match status" value="1"/>
</dbReference>
<feature type="chain" id="PRO_5002674807" description="cellulose 1,4-beta-cellobiosidase (non-reducing end)" evidence="10">
    <location>
        <begin position="17"/>
        <end position="350"/>
    </location>
</feature>
<feature type="signal peptide" evidence="10">
    <location>
        <begin position="1"/>
        <end position="16"/>
    </location>
</feature>
<evidence type="ECO:0000256" key="6">
    <source>
        <dbReference type="ARBA" id="ARBA00023001"/>
    </source>
</evidence>
<organism evidence="11">
    <name type="scientific">uncultured symbiotic protist of Reticulitermes speratus</name>
    <dbReference type="NCBI Taxonomy" id="403658"/>
    <lineage>
        <taxon>Eukaryota</taxon>
        <taxon>environmental samples</taxon>
    </lineage>
</organism>
<dbReference type="SUPFAM" id="SSF49899">
    <property type="entry name" value="Concanavalin A-like lectins/glucanases"/>
    <property type="match status" value="1"/>
</dbReference>
<evidence type="ECO:0000256" key="2">
    <source>
        <dbReference type="ARBA" id="ARBA00006044"/>
    </source>
</evidence>
<dbReference type="PANTHER" id="PTHR33753:SF2">
    <property type="entry name" value="GLYCOSIDE HYDROLASE FAMILY 7 PROTEIN"/>
    <property type="match status" value="1"/>
</dbReference>
<dbReference type="AlphaFoldDB" id="A4UWP0"/>
<proteinExistence type="evidence at transcript level"/>
<dbReference type="InterPro" id="IPR013320">
    <property type="entry name" value="ConA-like_dom_sf"/>
</dbReference>
<dbReference type="CAZy" id="GH7">
    <property type="family name" value="Glycoside Hydrolase Family 7"/>
</dbReference>
<dbReference type="EMBL" id="AB274541">
    <property type="protein sequence ID" value="BAF57300.1"/>
    <property type="molecule type" value="mRNA"/>
</dbReference>
<dbReference type="Pfam" id="PF00840">
    <property type="entry name" value="Glyco_hydro_7"/>
    <property type="match status" value="1"/>
</dbReference>
<evidence type="ECO:0000256" key="10">
    <source>
        <dbReference type="SAM" id="SignalP"/>
    </source>
</evidence>